<keyword evidence="7" id="KW-0067">ATP-binding</keyword>
<dbReference type="GO" id="GO:1990817">
    <property type="term" value="F:poly(A) RNA polymerase activity"/>
    <property type="evidence" value="ECO:0007669"/>
    <property type="project" value="UniProtKB-EC"/>
</dbReference>
<keyword evidence="6" id="KW-0547">Nucleotide-binding</keyword>
<evidence type="ECO:0000313" key="14">
    <source>
        <dbReference type="Proteomes" id="UP001620626"/>
    </source>
</evidence>
<keyword evidence="4" id="KW-0507">mRNA processing</keyword>
<keyword evidence="8" id="KW-0539">Nucleus</keyword>
<evidence type="ECO:0000256" key="5">
    <source>
        <dbReference type="ARBA" id="ARBA00022679"/>
    </source>
</evidence>
<evidence type="ECO:0000256" key="2">
    <source>
        <dbReference type="ARBA" id="ARBA00010912"/>
    </source>
</evidence>
<evidence type="ECO:0000256" key="6">
    <source>
        <dbReference type="ARBA" id="ARBA00022741"/>
    </source>
</evidence>
<dbReference type="SUPFAM" id="SSF81301">
    <property type="entry name" value="Nucleotidyltransferase"/>
    <property type="match status" value="1"/>
</dbReference>
<gene>
    <name evidence="13" type="ORF">niasHT_035639</name>
</gene>
<comment type="catalytic activity">
    <reaction evidence="9">
        <text>RNA(n) + ATP = RNA(n)-3'-adenine ribonucleotide + diphosphate</text>
        <dbReference type="Rhea" id="RHEA:11332"/>
        <dbReference type="Rhea" id="RHEA-COMP:14527"/>
        <dbReference type="Rhea" id="RHEA-COMP:17347"/>
        <dbReference type="ChEBI" id="CHEBI:30616"/>
        <dbReference type="ChEBI" id="CHEBI:33019"/>
        <dbReference type="ChEBI" id="CHEBI:140395"/>
        <dbReference type="ChEBI" id="CHEBI:173115"/>
        <dbReference type="EC" id="2.7.7.19"/>
    </reaction>
</comment>
<evidence type="ECO:0000259" key="12">
    <source>
        <dbReference type="Pfam" id="PF04928"/>
    </source>
</evidence>
<feature type="compositionally biased region" description="Basic and acidic residues" evidence="10">
    <location>
        <begin position="1577"/>
        <end position="1596"/>
    </location>
</feature>
<feature type="region of interest" description="Disordered" evidence="10">
    <location>
        <begin position="738"/>
        <end position="778"/>
    </location>
</feature>
<evidence type="ECO:0000256" key="11">
    <source>
        <dbReference type="SAM" id="SignalP"/>
    </source>
</evidence>
<dbReference type="GO" id="GO:0005634">
    <property type="term" value="C:nucleus"/>
    <property type="evidence" value="ECO:0007669"/>
    <property type="project" value="UniProtKB-SubCell"/>
</dbReference>
<dbReference type="Proteomes" id="UP001620626">
    <property type="component" value="Unassembled WGS sequence"/>
</dbReference>
<evidence type="ECO:0000313" key="13">
    <source>
        <dbReference type="EMBL" id="KAL3071738.1"/>
    </source>
</evidence>
<keyword evidence="11" id="KW-0732">Signal</keyword>
<dbReference type="InterPro" id="IPR007012">
    <property type="entry name" value="PolA_pol_cen_dom"/>
</dbReference>
<evidence type="ECO:0000256" key="3">
    <source>
        <dbReference type="ARBA" id="ARBA00012388"/>
    </source>
</evidence>
<evidence type="ECO:0000256" key="7">
    <source>
        <dbReference type="ARBA" id="ARBA00022840"/>
    </source>
</evidence>
<evidence type="ECO:0000256" key="10">
    <source>
        <dbReference type="SAM" id="MobiDB-lite"/>
    </source>
</evidence>
<feature type="compositionally biased region" description="Basic and acidic residues" evidence="10">
    <location>
        <begin position="695"/>
        <end position="704"/>
    </location>
</feature>
<feature type="compositionally biased region" description="Basic and acidic residues" evidence="10">
    <location>
        <begin position="752"/>
        <end position="778"/>
    </location>
</feature>
<feature type="compositionally biased region" description="Polar residues" evidence="10">
    <location>
        <begin position="1678"/>
        <end position="1688"/>
    </location>
</feature>
<sequence>MRQSKKKNFKLAIVFWAILISLALIKKSNGGKAKKVAKQKQQNVKQSERSAEGKAAADNETVAENRKCPEKGEMAENLMADEDSIELIRQFKKLIISEYRGTLSAQFQRKFQENSLIWHLTQKISELLSADTSQFSGNSVDELEAKIEHFRNKWAQLKKYQKNVDKMFVFCILYKYSTEIIGETADFAQKINDWEQFLKGNRLREQILKQTDQISCEEPKNDAPAIYEHLMSEANIKAINGQNLANLLEISQNFRHFFCHEVNMTEIKAELDKHIDEFELYTLEINFPEIIRLDITLDSTLFIRCKNLLLHRSDSEQFKGILLNWTMGQLVDAILHSVVIDSQKHPLNISNGTLRALEERVRSVITSAYRNPKSEEHLCALIKMHQFMESISLKNVHKINEKMVKRWNGLTECAETNERRRTVEQFGASEQRIQWMEQSLVKAYTYARQSLLEILVMPGGKTRLARLIGGRERFDRLLTALGVPLEQLYKEDVFIDNNRFWAHYKLVFERQTCEDQLWIRSIKLGADLFAFVRWVKRKLAKGNQLEIWGEMRHFVTDELYDPIFDMTEEQMNRWANILEKIFERTKTFMKKLKKNTKNFFKKWKETAVDEAKKSEEKLENGHKFREWMEKLHRRELKALLEMGFWSQFNETIMAQNIGTLKENMQVFFTEKTISEFCDEMKNRKTFVDESLAKKAETEKGENDGTKVGAVTETTEDEHQMTRSDIEKELKKMLLGEAKQKYGQNENGEEGEDKVPKLEEDKVPKLEEDKVPKLKEEDKVPKLEQDKMLKLEEDKVPKLEKDKVPKLEEDKVPKLEKDKVPELEEDKVPKLDQQLQQAMALIHFSCPTKEAIQWEKQQQKNANANDGMANSLLKEYFSFLEDNGQFEIDPRESAKKVMTIKMLGVLWWLRLVCEELVLLASILAFEFPPLSPSVVAEASSVGKHWDELLQNVDLILKPEQQIFFLFKFVLFLYCNETMRKISEKWTTQLRKAPLVHILFKEFGKEMCDGWHGEWKMPKYDQGEATQIYESLMARENAKQINSFCVSTLIQKFKKLQMFFCEMDEEKLEKGKMKLSMLIGEEGVVLLDELYPEVMQITVPVPLVHCFLYKRFLRVPSFSAQSLPLGARLIVPLLIRNANILCANIPKSTDRSISNAFQSKYSNLRMSAFLAIRNESNAALLGTVCLLHRFTEYLVISVKLNEFDRRAIKATAILNWTDRKCENDAEEQRKAFQQQFGYMNIYHHDLLKRIIESNVGRFTEFVKRTRGARARTAKLLTEEQKSLLRIYHSRLSDSKAFSDEHLLFDYSAALFEEETMRRVVGTLSAQLSVWIRWMDSELTEEKNANRTIGLRKVYEKVWANAKLNFEDIYDEIADKDLNELERLGYFLREFIPKAKEFVDKNRTERFKTKQKQAEGGETEEKRTHPLMAKWEKMEDEAHAKAAEMKLTEEEEETETERWEKRTHTDTLIGLIGKAITRTAFRKDFHQNEEAKDRLINFVPFELVDDFLVLLEATDKKEFEGKLKKFKQKMGREKIKANAETETAKLADQNMENLIREEERVKELRGNMADRQAEKRKRRRENEQKRKTERERRRGTKDSDEAETMGTTAPLVPSPHGTPTGSEEAPFFDSPTGHSDSPNASPSRHSKSIAKHDGNPMPSPSRHFWYGGSPSRFLANHSPRHGSSATQSPSSEGKRRNKVLEKEMHEELANLQKFSSDEFLHFSYAKFLTNPSETKRRILDIGIFVNEISHRTEIVAKISKILENKTEKETANEMKNMKEIETFLREFKETDNWQIETEGQLDTFEGILHDILKRTIFELEGKSNWQNEDEGGEEMGEEVKMVRKQLHRNKLAQAMAMGAGEGQKKSVKSIWDGTGAEQQGKLLRKIIGTTKPNLADRFRDHLDGWRELAEQQRIDRKLYEQFEDKFVDIRSPSLGVDFPQKTQQIYFKSSDDEKQEQFLIALLRENGFHEAPSADAALALKALKALISAWSNDDARLLVTGSYLLGARTTDADIDTICVVRQRFATQAEEMDAFFGKCYCYLSSRICEDNSLYCLLCKHPKVAFLNKAPRAYMPMIGLNFFGIDFDVTFVLIPNIETIPDEPLDATDVKWMMQIMALSAKPHEAMLKSLAGHLANHQMLELMRRQNNIKKFRTVLWILKLWAKSNYIYGNIFGFFNGAALSILAGKIVLWYPNCSVPFLVEKLMFIMMHWKWPMPIKLIDEESKNEFESISWNPSDKSTAMIMPIITPSCLAQNASQNVNGSTFSIIQNTIRETFVKLRILRDLPLSSEDEQNWWKKLFPAKNFTSKYSHFVLIVCMVNFPQHIDQFCRYVERKLRFQLEHFNSVLDQFIENSHLNPNFQLAKEMNCPKMTQNHFPICKKWLVGLKIKRQKNGEEKIDEEKRKLINETVEKAVDTHIHKEYMRSVRMYQNVGIQSRYISEEKLADEWE</sequence>
<feature type="compositionally biased region" description="Polar residues" evidence="10">
    <location>
        <begin position="1629"/>
        <end position="1640"/>
    </location>
</feature>
<evidence type="ECO:0000256" key="9">
    <source>
        <dbReference type="ARBA" id="ARBA00048830"/>
    </source>
</evidence>
<feature type="chain" id="PRO_5044863410" description="polynucleotide adenylyltransferase" evidence="11">
    <location>
        <begin position="31"/>
        <end position="2445"/>
    </location>
</feature>
<feature type="signal peptide" evidence="11">
    <location>
        <begin position="1"/>
        <end position="30"/>
    </location>
</feature>
<feature type="region of interest" description="Disordered" evidence="10">
    <location>
        <begin position="695"/>
        <end position="723"/>
    </location>
</feature>
<dbReference type="Pfam" id="PF04928">
    <property type="entry name" value="PAP_central"/>
    <property type="match status" value="1"/>
</dbReference>
<evidence type="ECO:0000256" key="4">
    <source>
        <dbReference type="ARBA" id="ARBA00022664"/>
    </source>
</evidence>
<dbReference type="Gene3D" id="1.10.1410.10">
    <property type="match status" value="1"/>
</dbReference>
<proteinExistence type="inferred from homology"/>
<dbReference type="GO" id="GO:0006397">
    <property type="term" value="P:mRNA processing"/>
    <property type="evidence" value="ECO:0007669"/>
    <property type="project" value="UniProtKB-KW"/>
</dbReference>
<dbReference type="InterPro" id="IPR011068">
    <property type="entry name" value="NuclTrfase_I-like_C"/>
</dbReference>
<comment type="similarity">
    <text evidence="2">Belongs to the poly(A) polymerase family.</text>
</comment>
<organism evidence="13 14">
    <name type="scientific">Heterodera trifolii</name>
    <dbReference type="NCBI Taxonomy" id="157864"/>
    <lineage>
        <taxon>Eukaryota</taxon>
        <taxon>Metazoa</taxon>
        <taxon>Ecdysozoa</taxon>
        <taxon>Nematoda</taxon>
        <taxon>Chromadorea</taxon>
        <taxon>Rhabditida</taxon>
        <taxon>Tylenchina</taxon>
        <taxon>Tylenchomorpha</taxon>
        <taxon>Tylenchoidea</taxon>
        <taxon>Heteroderidae</taxon>
        <taxon>Heteroderinae</taxon>
        <taxon>Heterodera</taxon>
    </lineage>
</organism>
<reference evidence="13 14" key="1">
    <citation type="submission" date="2024-10" db="EMBL/GenBank/DDBJ databases">
        <authorList>
            <person name="Kim D."/>
        </authorList>
    </citation>
    <scope>NUCLEOTIDE SEQUENCE [LARGE SCALE GENOMIC DNA]</scope>
    <source>
        <strain evidence="13">BH-2024</strain>
    </source>
</reference>
<feature type="domain" description="Poly(A) polymerase central" evidence="12">
    <location>
        <begin position="2147"/>
        <end position="2296"/>
    </location>
</feature>
<feature type="compositionally biased region" description="Basic and acidic residues" evidence="10">
    <location>
        <begin position="46"/>
        <end position="65"/>
    </location>
</feature>
<feature type="region of interest" description="Disordered" evidence="10">
    <location>
        <begin position="36"/>
        <end position="65"/>
    </location>
</feature>
<dbReference type="EMBL" id="JBICBT010001357">
    <property type="protein sequence ID" value="KAL3071738.1"/>
    <property type="molecule type" value="Genomic_DNA"/>
</dbReference>
<keyword evidence="14" id="KW-1185">Reference proteome</keyword>
<dbReference type="SUPFAM" id="SSF81631">
    <property type="entry name" value="PAP/OAS1 substrate-binding domain"/>
    <property type="match status" value="1"/>
</dbReference>
<protein>
    <recommendedName>
        <fullName evidence="3">polynucleotide adenylyltransferase</fullName>
        <ecNumber evidence="3">2.7.7.19</ecNumber>
    </recommendedName>
</protein>
<dbReference type="SUPFAM" id="SSF55003">
    <property type="entry name" value="PAP/Archaeal CCA-adding enzyme, C-terminal domain"/>
    <property type="match status" value="1"/>
</dbReference>
<dbReference type="GO" id="GO:0005524">
    <property type="term" value="F:ATP binding"/>
    <property type="evidence" value="ECO:0007669"/>
    <property type="project" value="UniProtKB-KW"/>
</dbReference>
<accession>A0ABD2I6D5</accession>
<feature type="region of interest" description="Disordered" evidence="10">
    <location>
        <begin position="1556"/>
        <end position="1694"/>
    </location>
</feature>
<dbReference type="PANTHER" id="PTHR10682:SF10">
    <property type="entry name" value="POLYNUCLEOTIDE ADENYLYLTRANSFERASE"/>
    <property type="match status" value="1"/>
</dbReference>
<comment type="subcellular location">
    <subcellularLocation>
        <location evidence="1">Nucleus</location>
    </subcellularLocation>
</comment>
<dbReference type="EC" id="2.7.7.19" evidence="3"/>
<dbReference type="PANTHER" id="PTHR10682">
    <property type="entry name" value="POLY A POLYMERASE"/>
    <property type="match status" value="1"/>
</dbReference>
<keyword evidence="5" id="KW-0808">Transferase</keyword>
<evidence type="ECO:0000256" key="1">
    <source>
        <dbReference type="ARBA" id="ARBA00004123"/>
    </source>
</evidence>
<name>A0ABD2I6D5_9BILA</name>
<evidence type="ECO:0000256" key="8">
    <source>
        <dbReference type="ARBA" id="ARBA00023242"/>
    </source>
</evidence>
<comment type="caution">
    <text evidence="13">The sequence shown here is derived from an EMBL/GenBank/DDBJ whole genome shotgun (WGS) entry which is preliminary data.</text>
</comment>
<dbReference type="Gene3D" id="3.30.70.590">
    <property type="entry name" value="Poly(A) polymerase predicted RNA binding domain"/>
    <property type="match status" value="1"/>
</dbReference>
<dbReference type="InterPro" id="IPR043519">
    <property type="entry name" value="NT_sf"/>
</dbReference>